<protein>
    <submittedName>
        <fullName evidence="5">PpiC-type peptidyl-prolyl cis-trans isomerase</fullName>
    </submittedName>
</protein>
<dbReference type="Pfam" id="PF13616">
    <property type="entry name" value="Rotamase_3"/>
    <property type="match status" value="1"/>
</dbReference>
<dbReference type="Proteomes" id="UP000000263">
    <property type="component" value="Chromosome"/>
</dbReference>
<feature type="region of interest" description="Disordered" evidence="2">
    <location>
        <begin position="194"/>
        <end position="246"/>
    </location>
</feature>
<dbReference type="Gene3D" id="3.10.50.40">
    <property type="match status" value="1"/>
</dbReference>
<reference evidence="5 6" key="1">
    <citation type="submission" date="2007-08" db="EMBL/GenBank/DDBJ databases">
        <title>Complete sequence of Roseiflexus castenholzii DSM 13941.</title>
        <authorList>
            <consortium name="US DOE Joint Genome Institute"/>
            <person name="Copeland A."/>
            <person name="Lucas S."/>
            <person name="Lapidus A."/>
            <person name="Barry K."/>
            <person name="Glavina del Rio T."/>
            <person name="Dalin E."/>
            <person name="Tice H."/>
            <person name="Pitluck S."/>
            <person name="Thompson L.S."/>
            <person name="Brettin T."/>
            <person name="Bruce D."/>
            <person name="Detter J.C."/>
            <person name="Han C."/>
            <person name="Tapia R."/>
            <person name="Schmutz J."/>
            <person name="Larimer F."/>
            <person name="Land M."/>
            <person name="Hauser L."/>
            <person name="Kyrpides N."/>
            <person name="Mikhailova N."/>
            <person name="Bryant D.A."/>
            <person name="Hanada S."/>
            <person name="Tsukatani Y."/>
            <person name="Richardson P."/>
        </authorList>
    </citation>
    <scope>NUCLEOTIDE SEQUENCE [LARGE SCALE GENOMIC DNA]</scope>
    <source>
        <strain evidence="6">DSM 13941 / HLO8</strain>
    </source>
</reference>
<sequence>MAALVCKICLHMTSNQRKPQPPRSTGARAPAPPRRHLRRSEIERRRQRAIVIGTVVVVALALIAITAGLVYERLWLPGRPVAQVGDVTLTRGDYEAERRGEAARSIAQSLYLATFGSQFAQQFLDQIPQIDAQAVAARDEPVDDALVQQWIDLQLIRQGAQTGFAIQVTDGEVAQEFINLYGAEFAPPVDAVTPTAVLPPTLPPTSQSEPTIGPGTPSPTPAGPTATPTPSPTPEPTQTPSPTPLPDEALARQQVALQRLYDEYVNEMRRVDPQRRIHLTIDDFRRGLYAQFLRQVLTSKVQEQLVPDATFTPTTDPSSIEVRHILLKVTVPLTATEEERERAFAARRAEAEALLADARAAADFAELARERSEDFNTKETGGTLPLFDKDGKTTDGRQIDPAIVQAIANAAENDIVGPVRTSFGWHIVQLVRRTVDTREVQLNKARAEAFERWLEEQRAAINIQRFPTLVPTPSPLPTGTPAPLPTVELGGEPTPTPLPTPTETGVPQGTPEITPTP</sequence>
<evidence type="ECO:0000256" key="1">
    <source>
        <dbReference type="PROSITE-ProRule" id="PRU00278"/>
    </source>
</evidence>
<dbReference type="InterPro" id="IPR046357">
    <property type="entry name" value="PPIase_dom_sf"/>
</dbReference>
<dbReference type="STRING" id="383372.Rcas_1529"/>
<evidence type="ECO:0000256" key="3">
    <source>
        <dbReference type="SAM" id="Phobius"/>
    </source>
</evidence>
<feature type="compositionally biased region" description="Pro residues" evidence="2">
    <location>
        <begin position="216"/>
        <end position="245"/>
    </location>
</feature>
<evidence type="ECO:0000259" key="4">
    <source>
        <dbReference type="PROSITE" id="PS50198"/>
    </source>
</evidence>
<dbReference type="PROSITE" id="PS50198">
    <property type="entry name" value="PPIC_PPIASE_2"/>
    <property type="match status" value="1"/>
</dbReference>
<proteinExistence type="predicted"/>
<keyword evidence="3" id="KW-1133">Transmembrane helix</keyword>
<feature type="region of interest" description="Disordered" evidence="2">
    <location>
        <begin position="15"/>
        <end position="37"/>
    </location>
</feature>
<dbReference type="InterPro" id="IPR050245">
    <property type="entry name" value="PrsA_foldase"/>
</dbReference>
<dbReference type="KEGG" id="rca:Rcas_1529"/>
<evidence type="ECO:0000256" key="2">
    <source>
        <dbReference type="SAM" id="MobiDB-lite"/>
    </source>
</evidence>
<evidence type="ECO:0000313" key="6">
    <source>
        <dbReference type="Proteomes" id="UP000000263"/>
    </source>
</evidence>
<keyword evidence="6" id="KW-1185">Reference proteome</keyword>
<feature type="transmembrane region" description="Helical" evidence="3">
    <location>
        <begin position="49"/>
        <end position="71"/>
    </location>
</feature>
<gene>
    <name evidence="5" type="ordered locus">Rcas_1529</name>
</gene>
<dbReference type="eggNOG" id="COG0760">
    <property type="taxonomic scope" value="Bacteria"/>
</dbReference>
<dbReference type="AlphaFoldDB" id="A7NJF2"/>
<keyword evidence="1" id="KW-0697">Rotamase</keyword>
<dbReference type="HOGENOM" id="CLU_528633_0_0_0"/>
<dbReference type="InterPro" id="IPR000297">
    <property type="entry name" value="PPIase_PpiC"/>
</dbReference>
<feature type="compositionally biased region" description="Pro residues" evidence="2">
    <location>
        <begin position="470"/>
        <end position="484"/>
    </location>
</feature>
<feature type="region of interest" description="Disordered" evidence="2">
    <location>
        <begin position="373"/>
        <end position="392"/>
    </location>
</feature>
<dbReference type="GO" id="GO:0003755">
    <property type="term" value="F:peptidyl-prolyl cis-trans isomerase activity"/>
    <property type="evidence" value="ECO:0007669"/>
    <property type="project" value="UniProtKB-KW"/>
</dbReference>
<keyword evidence="3" id="KW-0812">Transmembrane</keyword>
<name>A7NJF2_ROSCS</name>
<organism evidence="5 6">
    <name type="scientific">Roseiflexus castenholzii (strain DSM 13941 / HLO8)</name>
    <dbReference type="NCBI Taxonomy" id="383372"/>
    <lineage>
        <taxon>Bacteria</taxon>
        <taxon>Bacillati</taxon>
        <taxon>Chloroflexota</taxon>
        <taxon>Chloroflexia</taxon>
        <taxon>Chloroflexales</taxon>
        <taxon>Roseiflexineae</taxon>
        <taxon>Roseiflexaceae</taxon>
        <taxon>Roseiflexus</taxon>
    </lineage>
</organism>
<dbReference type="SUPFAM" id="SSF54534">
    <property type="entry name" value="FKBP-like"/>
    <property type="match status" value="1"/>
</dbReference>
<evidence type="ECO:0000313" key="5">
    <source>
        <dbReference type="EMBL" id="ABU57622.1"/>
    </source>
</evidence>
<keyword evidence="3" id="KW-0472">Membrane</keyword>
<keyword evidence="1 5" id="KW-0413">Isomerase</keyword>
<dbReference type="EMBL" id="CP000804">
    <property type="protein sequence ID" value="ABU57622.1"/>
    <property type="molecule type" value="Genomic_DNA"/>
</dbReference>
<accession>A7NJF2</accession>
<dbReference type="PANTHER" id="PTHR47245">
    <property type="entry name" value="PEPTIDYLPROLYL ISOMERASE"/>
    <property type="match status" value="1"/>
</dbReference>
<dbReference type="PANTHER" id="PTHR47245:SF2">
    <property type="entry name" value="PEPTIDYL-PROLYL CIS-TRANS ISOMERASE HP_0175-RELATED"/>
    <property type="match status" value="1"/>
</dbReference>
<feature type="region of interest" description="Disordered" evidence="2">
    <location>
        <begin position="469"/>
        <end position="517"/>
    </location>
</feature>
<feature type="domain" description="PpiC" evidence="4">
    <location>
        <begin position="317"/>
        <end position="432"/>
    </location>
</feature>